<protein>
    <submittedName>
        <fullName evidence="1">Uncharacterized protein</fullName>
    </submittedName>
</protein>
<sequence length="63" mass="6804">MAGGAGAEPLGAAVPPVFPYHRDGAGDLRETVAHRGADELRMAEFIRLFERTSFFAASWSPLE</sequence>
<dbReference type="KEGG" id="splu:LK06_014705"/>
<proteinExistence type="predicted"/>
<gene>
    <name evidence="1" type="ORF">LK07_15835</name>
</gene>
<organism evidence="1 2">
    <name type="scientific">Streptomyces pluripotens</name>
    <dbReference type="NCBI Taxonomy" id="1355015"/>
    <lineage>
        <taxon>Bacteria</taxon>
        <taxon>Bacillati</taxon>
        <taxon>Actinomycetota</taxon>
        <taxon>Actinomycetes</taxon>
        <taxon>Kitasatosporales</taxon>
        <taxon>Streptomycetaceae</taxon>
        <taxon>Streptomyces</taxon>
    </lineage>
</organism>
<dbReference type="EMBL" id="CP022433">
    <property type="protein sequence ID" value="ASN25252.1"/>
    <property type="molecule type" value="Genomic_DNA"/>
</dbReference>
<dbReference type="Proteomes" id="UP000031501">
    <property type="component" value="Chromosome"/>
</dbReference>
<dbReference type="AlphaFoldDB" id="A0A221NZB9"/>
<evidence type="ECO:0000313" key="1">
    <source>
        <dbReference type="EMBL" id="ASN25252.1"/>
    </source>
</evidence>
<evidence type="ECO:0000313" key="2">
    <source>
        <dbReference type="Proteomes" id="UP000031501"/>
    </source>
</evidence>
<reference evidence="1 2" key="1">
    <citation type="submission" date="2017-07" db="EMBL/GenBank/DDBJ databases">
        <title>Genome sequence of Streptomyces pluripotens MUSC 137T.</title>
        <authorList>
            <person name="Ser H.-L."/>
            <person name="Lee L.-H."/>
        </authorList>
    </citation>
    <scope>NUCLEOTIDE SEQUENCE [LARGE SCALE GENOMIC DNA]</scope>
    <source>
        <strain evidence="1 2">MUSC 137</strain>
    </source>
</reference>
<name>A0A221NZB9_9ACTN</name>
<keyword evidence="2" id="KW-1185">Reference proteome</keyword>
<dbReference type="STRING" id="1355015.LK06_014705"/>
<accession>A0A221NZB9</accession>